<keyword evidence="1" id="KW-0472">Membrane</keyword>
<dbReference type="PANTHER" id="PTHR37305:SF1">
    <property type="entry name" value="MEMBRANE PROTEIN"/>
    <property type="match status" value="1"/>
</dbReference>
<feature type="transmembrane region" description="Helical" evidence="1">
    <location>
        <begin position="640"/>
        <end position="666"/>
    </location>
</feature>
<feature type="transmembrane region" description="Helical" evidence="1">
    <location>
        <begin position="413"/>
        <end position="433"/>
    </location>
</feature>
<keyword evidence="1" id="KW-0812">Transmembrane</keyword>
<protein>
    <submittedName>
        <fullName evidence="2">ABC-2 family transporter protein</fullName>
    </submittedName>
</protein>
<reference evidence="2" key="1">
    <citation type="submission" date="2019-11" db="EMBL/GenBank/DDBJ databases">
        <authorList>
            <person name="Feng L."/>
        </authorList>
    </citation>
    <scope>NUCLEOTIDE SEQUENCE</scope>
    <source>
        <strain evidence="2">CnexileLFYP112</strain>
    </source>
</reference>
<feature type="transmembrane region" description="Helical" evidence="1">
    <location>
        <begin position="259"/>
        <end position="281"/>
    </location>
</feature>
<dbReference type="AlphaFoldDB" id="A0A6N2WL60"/>
<feature type="transmembrane region" description="Helical" evidence="1">
    <location>
        <begin position="673"/>
        <end position="696"/>
    </location>
</feature>
<gene>
    <name evidence="2" type="ORF">CNLFYP112_00890</name>
</gene>
<feature type="transmembrane region" description="Helical" evidence="1">
    <location>
        <begin position="288"/>
        <end position="308"/>
    </location>
</feature>
<keyword evidence="1" id="KW-1133">Transmembrane helix</keyword>
<name>A0A6N2WL60_9FIRM</name>
<dbReference type="EMBL" id="CACRTG010000046">
    <property type="protein sequence ID" value="VYT39866.1"/>
    <property type="molecule type" value="Genomic_DNA"/>
</dbReference>
<evidence type="ECO:0000313" key="2">
    <source>
        <dbReference type="EMBL" id="VYT39866.1"/>
    </source>
</evidence>
<feature type="transmembrane region" description="Helical" evidence="1">
    <location>
        <begin position="12"/>
        <end position="33"/>
    </location>
</feature>
<feature type="transmembrane region" description="Helical" evidence="1">
    <location>
        <begin position="161"/>
        <end position="180"/>
    </location>
</feature>
<feature type="transmembrane region" description="Helical" evidence="1">
    <location>
        <begin position="201"/>
        <end position="221"/>
    </location>
</feature>
<feature type="transmembrane region" description="Helical" evidence="1">
    <location>
        <begin position="542"/>
        <end position="566"/>
    </location>
</feature>
<organism evidence="2">
    <name type="scientific">[Clostridium] nexile</name>
    <dbReference type="NCBI Taxonomy" id="29361"/>
    <lineage>
        <taxon>Bacteria</taxon>
        <taxon>Bacillati</taxon>
        <taxon>Bacillota</taxon>
        <taxon>Clostridia</taxon>
        <taxon>Lachnospirales</taxon>
        <taxon>Lachnospiraceae</taxon>
        <taxon>Tyzzerella</taxon>
    </lineage>
</organism>
<feature type="transmembrane region" description="Helical" evidence="1">
    <location>
        <begin position="716"/>
        <end position="736"/>
    </location>
</feature>
<dbReference type="PANTHER" id="PTHR37305">
    <property type="entry name" value="INTEGRAL MEMBRANE PROTEIN-RELATED"/>
    <property type="match status" value="1"/>
</dbReference>
<proteinExistence type="predicted"/>
<evidence type="ECO:0000256" key="1">
    <source>
        <dbReference type="SAM" id="Phobius"/>
    </source>
</evidence>
<feature type="transmembrane region" description="Helical" evidence="1">
    <location>
        <begin position="587"/>
        <end position="607"/>
    </location>
</feature>
<sequence>MECVKYEWKKFITFRFFWLLCVVIFTFNVWNLFEKSKMSWPPSEAVKELYADLKQQPKEERERWLKELNENKAMSYTGNFYAEEELYKKILHEFVQVGQYESYLDEIEQKSANMSSAIFSDENSFAYRNAQKTPAVFEKLHGLELSIDISDGVILATQTEFTDICMVLLLTAMIYFLMFYEKKNHLYRLLKSTYKGRKYVICAKLLIAAGITCFLVLLLYGGNYVFAIYKYGFGDLERPIQSVTAMYESPYMLSVGQYLISYLLLKMLVCYVIALIMIWFAQKMSSSSGVILGIGFLGIAEYLLFLLLPSVSYMDVLKYVNFAQYIKVYPMLSQYHNLDVFGYPVDAMQIFSVILPVCLLLLLVANIRKFSRCDGAMNWWRRRKKKHRKLSAFVTDKLCLHELFKNLLTNKTLWLCAGVMYGAVLVGNSATLYNDLEEEYYRMYVTRQQGYITEEKLKYFSEEKRKYEEIMTLTTEKSGFSEQEILQKQQDIQYSYAGFTRAYDQVRYIMENNSASGINEQELVYETGYEKLFGSSLTGDRLIMSSLCVLVAVYSASAVLGMEYDLKVMNLLRSTKRGRIQLLTKKIGVAFGITFVMAVLIKLPFILNIAKTYPLENWGAKVRSMIFAGQSVLNCTIWEYVFLIFFLQIISLFVIVLVIVVMSALLKDTTLTIIWGMVIFIGPLFMEGSGLYKIHFWSMNALLDAHQLLQGRWDMIVLQVLIWGIYLPAASCYILYEIYNKRK</sequence>
<feature type="transmembrane region" description="Helical" evidence="1">
    <location>
        <begin position="347"/>
        <end position="367"/>
    </location>
</feature>
<accession>A0A6N2WL60</accession>